<feature type="chain" id="PRO_5009235887" evidence="10">
    <location>
        <begin position="22"/>
        <end position="226"/>
    </location>
</feature>
<keyword evidence="4 10" id="KW-0732">Signal</keyword>
<accession>A0A1G4J0R8</accession>
<dbReference type="PROSITE" id="PS50866">
    <property type="entry name" value="GOLD"/>
    <property type="match status" value="1"/>
</dbReference>
<keyword evidence="13" id="KW-1185">Reference proteome</keyword>
<proteinExistence type="inferred from homology"/>
<evidence type="ECO:0000256" key="5">
    <source>
        <dbReference type="ARBA" id="ARBA00022892"/>
    </source>
</evidence>
<keyword evidence="7 9" id="KW-0472">Membrane</keyword>
<keyword evidence="5" id="KW-0813">Transport</keyword>
<dbReference type="Proteomes" id="UP000189911">
    <property type="component" value="Chromosome B"/>
</dbReference>
<evidence type="ECO:0000256" key="9">
    <source>
        <dbReference type="SAM" id="Phobius"/>
    </source>
</evidence>
<dbReference type="GO" id="GO:0016020">
    <property type="term" value="C:membrane"/>
    <property type="evidence" value="ECO:0007669"/>
    <property type="project" value="UniProtKB-SubCell"/>
</dbReference>
<evidence type="ECO:0000256" key="7">
    <source>
        <dbReference type="ARBA" id="ARBA00023136"/>
    </source>
</evidence>
<dbReference type="OrthoDB" id="1929172at2759"/>
<evidence type="ECO:0000256" key="2">
    <source>
        <dbReference type="ARBA" id="ARBA00007104"/>
    </source>
</evidence>
<keyword evidence="3 8" id="KW-0812">Transmembrane</keyword>
<gene>
    <name evidence="12" type="ORF">LANO_0B07976G</name>
</gene>
<protein>
    <submittedName>
        <fullName evidence="12">LANO_0B07976g1_1</fullName>
    </submittedName>
</protein>
<evidence type="ECO:0000256" key="3">
    <source>
        <dbReference type="ARBA" id="ARBA00022692"/>
    </source>
</evidence>
<evidence type="ECO:0000256" key="8">
    <source>
        <dbReference type="RuleBase" id="RU003827"/>
    </source>
</evidence>
<comment type="similarity">
    <text evidence="2 8">Belongs to the EMP24/GP25L family.</text>
</comment>
<dbReference type="InterPro" id="IPR009038">
    <property type="entry name" value="GOLD_dom"/>
</dbReference>
<comment type="subcellular location">
    <subcellularLocation>
        <location evidence="1 8">Membrane</location>
        <topology evidence="1 8">Single-pass type I membrane protein</topology>
    </subcellularLocation>
</comment>
<dbReference type="SMART" id="SM01190">
    <property type="entry name" value="EMP24_GP25L"/>
    <property type="match status" value="1"/>
</dbReference>
<feature type="signal peptide" evidence="10">
    <location>
        <begin position="1"/>
        <end position="21"/>
    </location>
</feature>
<dbReference type="InterPro" id="IPR015720">
    <property type="entry name" value="Emp24-like"/>
</dbReference>
<dbReference type="GO" id="GO:0006888">
    <property type="term" value="P:endoplasmic reticulum to Golgi vesicle-mediated transport"/>
    <property type="evidence" value="ECO:0007669"/>
    <property type="project" value="UniProtKB-ARBA"/>
</dbReference>
<evidence type="ECO:0000256" key="4">
    <source>
        <dbReference type="ARBA" id="ARBA00022729"/>
    </source>
</evidence>
<keyword evidence="6 9" id="KW-1133">Transmembrane helix</keyword>
<keyword evidence="5" id="KW-0931">ER-Golgi transport</keyword>
<name>A0A1G4J0R8_9SACH</name>
<organism evidence="12 13">
    <name type="scientific">Lachancea nothofagi CBS 11611</name>
    <dbReference type="NCBI Taxonomy" id="1266666"/>
    <lineage>
        <taxon>Eukaryota</taxon>
        <taxon>Fungi</taxon>
        <taxon>Dikarya</taxon>
        <taxon>Ascomycota</taxon>
        <taxon>Saccharomycotina</taxon>
        <taxon>Saccharomycetes</taxon>
        <taxon>Saccharomycetales</taxon>
        <taxon>Saccharomycetaceae</taxon>
        <taxon>Lachancea</taxon>
    </lineage>
</organism>
<dbReference type="GO" id="GO:0005737">
    <property type="term" value="C:cytoplasm"/>
    <property type="evidence" value="ECO:0007669"/>
    <property type="project" value="GOC"/>
</dbReference>
<evidence type="ECO:0000313" key="13">
    <source>
        <dbReference type="Proteomes" id="UP000189911"/>
    </source>
</evidence>
<dbReference type="PANTHER" id="PTHR22811">
    <property type="entry name" value="TRANSMEMBRANE EMP24 DOMAIN-CONTAINING PROTEIN"/>
    <property type="match status" value="1"/>
</dbReference>
<dbReference type="EMBL" id="LT598450">
    <property type="protein sequence ID" value="SCU82967.1"/>
    <property type="molecule type" value="Genomic_DNA"/>
</dbReference>
<feature type="transmembrane region" description="Helical" evidence="9">
    <location>
        <begin position="185"/>
        <end position="205"/>
    </location>
</feature>
<reference evidence="13" key="1">
    <citation type="submission" date="2016-03" db="EMBL/GenBank/DDBJ databases">
        <authorList>
            <person name="Devillers Hugo."/>
        </authorList>
    </citation>
    <scope>NUCLEOTIDE SEQUENCE [LARGE SCALE GENOMIC DNA]</scope>
</reference>
<evidence type="ECO:0000313" key="12">
    <source>
        <dbReference type="EMBL" id="SCU82967.1"/>
    </source>
</evidence>
<evidence type="ECO:0000256" key="1">
    <source>
        <dbReference type="ARBA" id="ARBA00004479"/>
    </source>
</evidence>
<evidence type="ECO:0000256" key="10">
    <source>
        <dbReference type="SAM" id="SignalP"/>
    </source>
</evidence>
<evidence type="ECO:0000256" key="6">
    <source>
        <dbReference type="ARBA" id="ARBA00022989"/>
    </source>
</evidence>
<feature type="domain" description="GOLD" evidence="11">
    <location>
        <begin position="33"/>
        <end position="157"/>
    </location>
</feature>
<dbReference type="Pfam" id="PF01105">
    <property type="entry name" value="EMP24_GP25L"/>
    <property type="match status" value="1"/>
</dbReference>
<evidence type="ECO:0000259" key="11">
    <source>
        <dbReference type="PROSITE" id="PS50866"/>
    </source>
</evidence>
<sequence length="226" mass="25346">MGAHFLIIYVLLYSQSFLASAFPVTFELQAGQNECLYVHSSGDSVISYYFAVQQGSDHKMDLKYEIYTPNDLTKPAVTRLSEMQGDWSFVAQQKGEYGFCFYAPDTASRIVDVEIVAAQKDAAYLETHLQEMSEGSYDPTQQKLGSSLDIIERQLTVLEANMWRYRSRTSRSRATAVSTGSKAKIFALCGIMLMISVVVTQALYLKSLIEKKGRKSEHAWKVNGVS</sequence>
<dbReference type="AlphaFoldDB" id="A0A1G4J0R8"/>